<dbReference type="GO" id="GO:0000176">
    <property type="term" value="C:nuclear exosome (RNase complex)"/>
    <property type="evidence" value="ECO:0007669"/>
    <property type="project" value="UniProtKB-ARBA"/>
</dbReference>
<dbReference type="InterPro" id="IPR036345">
    <property type="entry name" value="ExoRNase_PH_dom2_sf"/>
</dbReference>
<feature type="transmembrane region" description="Helical" evidence="2">
    <location>
        <begin position="739"/>
        <end position="770"/>
    </location>
</feature>
<feature type="domain" description="Exoribonuclease phosphorolytic" evidence="3">
    <location>
        <begin position="34"/>
        <end position="172"/>
    </location>
</feature>
<feature type="compositionally biased region" description="Polar residues" evidence="1">
    <location>
        <begin position="1156"/>
        <end position="1167"/>
    </location>
</feature>
<accession>A0AAW0QJI8</accession>
<evidence type="ECO:0000256" key="1">
    <source>
        <dbReference type="SAM" id="MobiDB-lite"/>
    </source>
</evidence>
<dbReference type="SUPFAM" id="SSF54211">
    <property type="entry name" value="Ribosomal protein S5 domain 2-like"/>
    <property type="match status" value="1"/>
</dbReference>
<dbReference type="GO" id="GO:0016567">
    <property type="term" value="P:protein ubiquitination"/>
    <property type="evidence" value="ECO:0007669"/>
    <property type="project" value="TreeGrafter"/>
</dbReference>
<dbReference type="Pfam" id="PF13920">
    <property type="entry name" value="zf-C3HC4_3"/>
    <property type="match status" value="1"/>
</dbReference>
<feature type="region of interest" description="Disordered" evidence="1">
    <location>
        <begin position="1"/>
        <end position="26"/>
    </location>
</feature>
<feature type="transmembrane region" description="Helical" evidence="2">
    <location>
        <begin position="680"/>
        <end position="700"/>
    </location>
</feature>
<keyword evidence="2" id="KW-1133">Transmembrane helix</keyword>
<evidence type="ECO:0000256" key="2">
    <source>
        <dbReference type="SAM" id="Phobius"/>
    </source>
</evidence>
<dbReference type="PANTHER" id="PTHR22696:SF1">
    <property type="entry name" value="E3 UBIQUITIN-PROTEIN LIGASE RNF26"/>
    <property type="match status" value="1"/>
</dbReference>
<feature type="transmembrane region" description="Helical" evidence="2">
    <location>
        <begin position="456"/>
        <end position="475"/>
    </location>
</feature>
<dbReference type="InterPro" id="IPR020568">
    <property type="entry name" value="Ribosomal_Su5_D2-typ_SF"/>
</dbReference>
<keyword evidence="2" id="KW-0812">Transmembrane</keyword>
<reference evidence="4 5" key="1">
    <citation type="submission" date="2023-01" db="EMBL/GenBank/DDBJ databases">
        <title>Analysis of 21 Apiospora genomes using comparative genomics revels a genus with tremendous synthesis potential of carbohydrate active enzymes and secondary metabolites.</title>
        <authorList>
            <person name="Sorensen T."/>
        </authorList>
    </citation>
    <scope>NUCLEOTIDE SEQUENCE [LARGE SCALE GENOMIC DNA]</scope>
    <source>
        <strain evidence="4 5">CBS 117206</strain>
    </source>
</reference>
<dbReference type="EMBL" id="JAQQWP010000008">
    <property type="protein sequence ID" value="KAK8105341.1"/>
    <property type="molecule type" value="Genomic_DNA"/>
</dbReference>
<dbReference type="GO" id="GO:0061630">
    <property type="term" value="F:ubiquitin protein ligase activity"/>
    <property type="evidence" value="ECO:0007669"/>
    <property type="project" value="TreeGrafter"/>
</dbReference>
<feature type="compositionally biased region" description="Acidic residues" evidence="1">
    <location>
        <begin position="1081"/>
        <end position="1098"/>
    </location>
</feature>
<sequence>MADRRRINGPVGATTPPIFDKPADPISAKDQDAIRKIFLKTGITPSASGSAYLELENPNPKRPGNTSLKLSCTVHGPRALPRSAPFSPHIILTTHVKYAPFATRQRRGYLRDSSERDLGVHLETALRGAIIADRWPKSGVDIIVTVVEGWDMMNVLSGCITVASAAIADAGIDCVDTVAGGVAALVCKDDKTPPTIVMDPIVAEHGSILAACCVAYLPTRDEITNMWFKGQLPGADMMIYNKLMEKSLVACRCANRVIVQELNETVRKVATCIAFLPFRTRVTPAVVRRPPRHMSDTGTLLSQHSSMALPVAGVPSPTAFDNSSAWPWSNFTYWTAQHLNITRYAPSFEDLLLAGPRMLTKIGSIMSLHDAAAAPGVDGSGHATFGRQMVPDATVAANYFHGATETIQSMASSTIHEAAAAAASAAGAVMDEEMHQDPAAFASRFSAESTKGLGSIISYMTSKWALCCVAMAIVLNRTHIFAASRRRLRLHWPIRILLRFLPIALFLYQAIDLLQSIQCQTSPDFAEMRWGNSTKSSDLMFAYAGGYLHSVSSTLLLGAADIESCRAVNMVPKSESVYPAELQGSLLLLWPLFGTLCLSHFVETISCAVQGRAVAVETGMTLFEHSLAFAEADAAISNQLGWGLFGGSTSSNVTFQQSSGPNIAISRSMIMRRVNTAPEVLFVAFLSSMGHVTSHLLGIFNLQGKFRLISTGFWALGFMTSIVIEAYRFSFDDPASMGLFRFPTVCIIGFIPHVLVFAGILMCSIIYALALTLSALAPPAGTEAAERLSFRQRLMNAHNNMQANISFSDIRISWEMDFYTALLRTGFSIITMASEAVYLNEDRGVSLKQHTWLEEQRFRELEKFRMQWTGPNMGDTPYDLGGTISLVPIKDNEIGASSGYARERAAQKLPKSKVGDKRARDGVGAAERSSRWLLALEFLVNIWRLVLRWMALIALKALARVGITAQPGLLVWLTRLHNTGKQDERPTGDVSTYARASGRSGTSSLRNDEKVDVEAEILERLRNAPETSSFPEKEIDSYIYSAWTRGGLWGSTDTSGEWEPAEDADNWDTTSMLYSVAGSEVDPDEDRNPWEDDDDYLDDGQRTPTQTSPLASRESTPFDEPLPMDKLARLLHPQSPEDRQEAHTLAAHLSSDRAMTRSQYARQQTSARTRLLTSIPGARRTNQKLTPDEEAELLEQLIISRRFQRASSQEAGQQPQLDQEFENTGSWAGLGDSGPQCVVCHSAPRTVIVWPCRCLSLCDECRVSLAMNNFDKCVCCRRDVISFSRIYVP</sequence>
<evidence type="ECO:0000313" key="5">
    <source>
        <dbReference type="Proteomes" id="UP001392437"/>
    </source>
</evidence>
<keyword evidence="5" id="KW-1185">Reference proteome</keyword>
<dbReference type="GO" id="GO:0006511">
    <property type="term" value="P:ubiquitin-dependent protein catabolic process"/>
    <property type="evidence" value="ECO:0007669"/>
    <property type="project" value="TreeGrafter"/>
</dbReference>
<feature type="transmembrane region" description="Helical" evidence="2">
    <location>
        <begin position="540"/>
        <end position="560"/>
    </location>
</feature>
<comment type="caution">
    <text evidence="4">The sequence shown here is derived from an EMBL/GenBank/DDBJ whole genome shotgun (WGS) entry which is preliminary data.</text>
</comment>
<feature type="transmembrane region" description="Helical" evidence="2">
    <location>
        <begin position="496"/>
        <end position="517"/>
    </location>
</feature>
<dbReference type="CDD" id="cd11371">
    <property type="entry name" value="RNase_PH_MTR3"/>
    <property type="match status" value="1"/>
</dbReference>
<evidence type="ECO:0000259" key="3">
    <source>
        <dbReference type="Pfam" id="PF01138"/>
    </source>
</evidence>
<dbReference type="InterPro" id="IPR001247">
    <property type="entry name" value="ExoRNase_PH_dom1"/>
</dbReference>
<dbReference type="Pfam" id="PF01138">
    <property type="entry name" value="RNase_PH"/>
    <property type="match status" value="1"/>
</dbReference>
<dbReference type="InterPro" id="IPR013083">
    <property type="entry name" value="Znf_RING/FYVE/PHD"/>
</dbReference>
<dbReference type="CDD" id="cd16616">
    <property type="entry name" value="mRING-HC-C4C4_Asi1p-like"/>
    <property type="match status" value="1"/>
</dbReference>
<dbReference type="Gene3D" id="3.30.40.10">
    <property type="entry name" value="Zinc/RING finger domain, C3HC4 (zinc finger)"/>
    <property type="match status" value="1"/>
</dbReference>
<organism evidence="4 5">
    <name type="scientific">Apiospora kogelbergensis</name>
    <dbReference type="NCBI Taxonomy" id="1337665"/>
    <lineage>
        <taxon>Eukaryota</taxon>
        <taxon>Fungi</taxon>
        <taxon>Dikarya</taxon>
        <taxon>Ascomycota</taxon>
        <taxon>Pezizomycotina</taxon>
        <taxon>Sordariomycetes</taxon>
        <taxon>Xylariomycetidae</taxon>
        <taxon>Amphisphaeriales</taxon>
        <taxon>Apiosporaceae</taxon>
        <taxon>Apiospora</taxon>
    </lineage>
</organism>
<feature type="compositionally biased region" description="Polar residues" evidence="1">
    <location>
        <begin position="1102"/>
        <end position="1115"/>
    </location>
</feature>
<dbReference type="PANTHER" id="PTHR22696">
    <property type="entry name" value="E3 UBIQUITIN-PROTEIN LIGASE RNF26"/>
    <property type="match status" value="1"/>
</dbReference>
<keyword evidence="2" id="KW-0472">Membrane</keyword>
<name>A0AAW0QJI8_9PEZI</name>
<evidence type="ECO:0000313" key="4">
    <source>
        <dbReference type="EMBL" id="KAK8105341.1"/>
    </source>
</evidence>
<feature type="transmembrane region" description="Helical" evidence="2">
    <location>
        <begin position="706"/>
        <end position="727"/>
    </location>
</feature>
<dbReference type="Proteomes" id="UP001392437">
    <property type="component" value="Unassembled WGS sequence"/>
</dbReference>
<proteinExistence type="predicted"/>
<dbReference type="InterPro" id="IPR027408">
    <property type="entry name" value="PNPase/RNase_PH_dom_sf"/>
</dbReference>
<protein>
    <recommendedName>
        <fullName evidence="3">Exoribonuclease phosphorolytic domain-containing protein</fullName>
    </recommendedName>
</protein>
<feature type="region of interest" description="Disordered" evidence="1">
    <location>
        <begin position="983"/>
        <end position="1007"/>
    </location>
</feature>
<feature type="region of interest" description="Disordered" evidence="1">
    <location>
        <begin position="1135"/>
        <end position="1167"/>
    </location>
</feature>
<dbReference type="Gene3D" id="3.30.230.70">
    <property type="entry name" value="GHMP Kinase, N-terminal domain"/>
    <property type="match status" value="1"/>
</dbReference>
<gene>
    <name evidence="4" type="ORF">PG999_008700</name>
</gene>
<feature type="region of interest" description="Disordered" evidence="1">
    <location>
        <begin position="1078"/>
        <end position="1122"/>
    </location>
</feature>
<dbReference type="SUPFAM" id="SSF55666">
    <property type="entry name" value="Ribonuclease PH domain 2-like"/>
    <property type="match status" value="1"/>
</dbReference>